<dbReference type="EMBL" id="JAUIRO010000004">
    <property type="protein sequence ID" value="KAK0717761.1"/>
    <property type="molecule type" value="Genomic_DNA"/>
</dbReference>
<dbReference type="GeneID" id="85323192"/>
<proteinExistence type="predicted"/>
<evidence type="ECO:0000313" key="3">
    <source>
        <dbReference type="Proteomes" id="UP001172101"/>
    </source>
</evidence>
<evidence type="ECO:0000256" key="1">
    <source>
        <dbReference type="SAM" id="MobiDB-lite"/>
    </source>
</evidence>
<feature type="region of interest" description="Disordered" evidence="1">
    <location>
        <begin position="86"/>
        <end position="154"/>
    </location>
</feature>
<sequence>MLSSNSGTKHLSQVLKKTFEDGWLTNYGVLDEEFSTAVLTRKDNHEFDLVPHRTIPYQYIDDPKFGKGETPDDHHVFWFFVKHTPASGSGKSSPASTTSSLPAPHAGREPRDQQRKDSLPRPLSESPPHSDSSSTHSGSTRSGDKSSTMRSPTLTASSVASLGGKELPPPPNKLFIIHSQVTFDKVPIHYYVGYDERGRCLLAKMPTDDVEACSLLDNVCPNMTFAVLRDRKEFLEWIKTGCNEMTWNELVGHLNLALTGHVKFVTHNSAKTLEIISAAQEADKNAEADKKAEAKKKAPVLGK</sequence>
<feature type="compositionally biased region" description="Polar residues" evidence="1">
    <location>
        <begin position="145"/>
        <end position="154"/>
    </location>
</feature>
<feature type="compositionally biased region" description="Low complexity" evidence="1">
    <location>
        <begin position="124"/>
        <end position="141"/>
    </location>
</feature>
<feature type="compositionally biased region" description="Basic and acidic residues" evidence="1">
    <location>
        <begin position="106"/>
        <end position="119"/>
    </location>
</feature>
<name>A0AA40AKX9_9PEZI</name>
<organism evidence="2 3">
    <name type="scientific">Lasiosphaeria miniovina</name>
    <dbReference type="NCBI Taxonomy" id="1954250"/>
    <lineage>
        <taxon>Eukaryota</taxon>
        <taxon>Fungi</taxon>
        <taxon>Dikarya</taxon>
        <taxon>Ascomycota</taxon>
        <taxon>Pezizomycotina</taxon>
        <taxon>Sordariomycetes</taxon>
        <taxon>Sordariomycetidae</taxon>
        <taxon>Sordariales</taxon>
        <taxon>Lasiosphaeriaceae</taxon>
        <taxon>Lasiosphaeria</taxon>
    </lineage>
</organism>
<gene>
    <name evidence="2" type="ORF">B0T26DRAFT_676028</name>
</gene>
<keyword evidence="3" id="KW-1185">Reference proteome</keyword>
<dbReference type="RefSeq" id="XP_060296554.1">
    <property type="nucleotide sequence ID" value="XM_060439922.1"/>
</dbReference>
<dbReference type="Proteomes" id="UP001172101">
    <property type="component" value="Unassembled WGS sequence"/>
</dbReference>
<evidence type="ECO:0000313" key="2">
    <source>
        <dbReference type="EMBL" id="KAK0717761.1"/>
    </source>
</evidence>
<dbReference type="AlphaFoldDB" id="A0AA40AKX9"/>
<reference evidence="2" key="1">
    <citation type="submission" date="2023-06" db="EMBL/GenBank/DDBJ databases">
        <title>Genome-scale phylogeny and comparative genomics of the fungal order Sordariales.</title>
        <authorList>
            <consortium name="Lawrence Berkeley National Laboratory"/>
            <person name="Hensen N."/>
            <person name="Bonometti L."/>
            <person name="Westerberg I."/>
            <person name="Brannstrom I.O."/>
            <person name="Guillou S."/>
            <person name="Cros-Aarteil S."/>
            <person name="Calhoun S."/>
            <person name="Haridas S."/>
            <person name="Kuo A."/>
            <person name="Mondo S."/>
            <person name="Pangilinan J."/>
            <person name="Riley R."/>
            <person name="LaButti K."/>
            <person name="Andreopoulos B."/>
            <person name="Lipzen A."/>
            <person name="Chen C."/>
            <person name="Yanf M."/>
            <person name="Daum C."/>
            <person name="Ng V."/>
            <person name="Clum A."/>
            <person name="Steindorff A."/>
            <person name="Ohm R."/>
            <person name="Martin F."/>
            <person name="Silar P."/>
            <person name="Natvig D."/>
            <person name="Lalanne C."/>
            <person name="Gautier V."/>
            <person name="Ament-velasquez S.L."/>
            <person name="Kruys A."/>
            <person name="Hutchinson M.I."/>
            <person name="Powell A.J."/>
            <person name="Barry K."/>
            <person name="Miller A.N."/>
            <person name="Grigoriev I.V."/>
            <person name="Debuchy R."/>
            <person name="Gladieux P."/>
            <person name="Thoren M.H."/>
            <person name="Johannesson H."/>
        </authorList>
    </citation>
    <scope>NUCLEOTIDE SEQUENCE</scope>
    <source>
        <strain evidence="2">SMH2392-1A</strain>
    </source>
</reference>
<feature type="compositionally biased region" description="Low complexity" evidence="1">
    <location>
        <begin position="86"/>
        <end position="104"/>
    </location>
</feature>
<accession>A0AA40AKX9</accession>
<comment type="caution">
    <text evidence="2">The sequence shown here is derived from an EMBL/GenBank/DDBJ whole genome shotgun (WGS) entry which is preliminary data.</text>
</comment>
<protein>
    <submittedName>
        <fullName evidence="2">Uncharacterized protein</fullName>
    </submittedName>
</protein>